<keyword evidence="4" id="KW-0503">Monooxygenase</keyword>
<evidence type="ECO:0000256" key="1">
    <source>
        <dbReference type="ARBA" id="ARBA00022630"/>
    </source>
</evidence>
<evidence type="ECO:0000256" key="3">
    <source>
        <dbReference type="ARBA" id="ARBA00023002"/>
    </source>
</evidence>
<evidence type="ECO:0000313" key="7">
    <source>
        <dbReference type="Proteomes" id="UP001612812"/>
    </source>
</evidence>
<keyword evidence="3 6" id="KW-0560">Oxidoreductase</keyword>
<dbReference type="GO" id="GO:0016491">
    <property type="term" value="F:oxidoreductase activity"/>
    <property type="evidence" value="ECO:0007669"/>
    <property type="project" value="UniProtKB-KW"/>
</dbReference>
<evidence type="ECO:0000256" key="2">
    <source>
        <dbReference type="ARBA" id="ARBA00022643"/>
    </source>
</evidence>
<keyword evidence="7" id="KW-1185">Reference proteome</keyword>
<dbReference type="Proteomes" id="UP001612812">
    <property type="component" value="Unassembled WGS sequence"/>
</dbReference>
<dbReference type="EMBL" id="JBITLE010000017">
    <property type="protein sequence ID" value="MFI7266249.1"/>
    <property type="molecule type" value="Genomic_DNA"/>
</dbReference>
<name>A0ABW7ZTT4_9ACTN</name>
<evidence type="ECO:0000313" key="6">
    <source>
        <dbReference type="EMBL" id="MFI7266249.1"/>
    </source>
</evidence>
<gene>
    <name evidence="6" type="ORF">ACIBP4_28585</name>
</gene>
<dbReference type="Pfam" id="PF00296">
    <property type="entry name" value="Bac_luciferase"/>
    <property type="match status" value="1"/>
</dbReference>
<feature type="domain" description="Luciferase-like" evidence="5">
    <location>
        <begin position="14"/>
        <end position="234"/>
    </location>
</feature>
<dbReference type="InterPro" id="IPR011251">
    <property type="entry name" value="Luciferase-like_dom"/>
</dbReference>
<dbReference type="PANTHER" id="PTHR42847">
    <property type="entry name" value="ALKANESULFONATE MONOOXYGENASE"/>
    <property type="match status" value="1"/>
</dbReference>
<dbReference type="RefSeq" id="WP_396771399.1">
    <property type="nucleotide sequence ID" value="NZ_JBITLA010000016.1"/>
</dbReference>
<comment type="caution">
    <text evidence="6">The sequence shown here is derived from an EMBL/GenBank/DDBJ whole genome shotgun (WGS) entry which is preliminary data.</text>
</comment>
<proteinExistence type="predicted"/>
<dbReference type="SUPFAM" id="SSF51679">
    <property type="entry name" value="Bacterial luciferase-like"/>
    <property type="match status" value="1"/>
</dbReference>
<dbReference type="InterPro" id="IPR036661">
    <property type="entry name" value="Luciferase-like_sf"/>
</dbReference>
<protein>
    <submittedName>
        <fullName evidence="6">LLM class flavin-dependent oxidoreductase</fullName>
        <ecNumber evidence="6">1.-.-.-</ecNumber>
    </submittedName>
</protein>
<keyword evidence="2" id="KW-0288">FMN</keyword>
<sequence length="281" mass="29881">MRHGLEICCGGAAVTVADLVALGELAERAGWDGVFLEDYLVHHAGDEPPTWDPWLVLAVVAARTERVRLGTTVTALPRRRPAKLAREVLTLDHLSGGRAGVAVGVGDPGDRGLAAFGEPTDLRTRAAMLDEGLDLLVGLLSGERVTHRGTHYRAEGVALRPAPVQSPRVPVWVGGSTQARAVLRRAARADGIVPYKLTDTDGWSDFTADEVADLVAALPATRADGQPFDVAVGGRRRRADERAERAYLTELAGAGATWWLEYVPAGDPAAMRAAVARGPLR</sequence>
<evidence type="ECO:0000256" key="4">
    <source>
        <dbReference type="ARBA" id="ARBA00023033"/>
    </source>
</evidence>
<dbReference type="InterPro" id="IPR050172">
    <property type="entry name" value="SsuD_RutA_monooxygenase"/>
</dbReference>
<evidence type="ECO:0000259" key="5">
    <source>
        <dbReference type="Pfam" id="PF00296"/>
    </source>
</evidence>
<organism evidence="6 7">
    <name type="scientific">Micromonospora maritima</name>
    <dbReference type="NCBI Taxonomy" id="986711"/>
    <lineage>
        <taxon>Bacteria</taxon>
        <taxon>Bacillati</taxon>
        <taxon>Actinomycetota</taxon>
        <taxon>Actinomycetes</taxon>
        <taxon>Micromonosporales</taxon>
        <taxon>Micromonosporaceae</taxon>
        <taxon>Micromonospora</taxon>
    </lineage>
</organism>
<dbReference type="Gene3D" id="3.20.20.30">
    <property type="entry name" value="Luciferase-like domain"/>
    <property type="match status" value="1"/>
</dbReference>
<keyword evidence="1" id="KW-0285">Flavoprotein</keyword>
<dbReference type="PANTHER" id="PTHR42847:SF4">
    <property type="entry name" value="ALKANESULFONATE MONOOXYGENASE-RELATED"/>
    <property type="match status" value="1"/>
</dbReference>
<accession>A0ABW7ZTT4</accession>
<reference evidence="6 7" key="1">
    <citation type="submission" date="2024-10" db="EMBL/GenBank/DDBJ databases">
        <title>The Natural Products Discovery Center: Release of the First 8490 Sequenced Strains for Exploring Actinobacteria Biosynthetic Diversity.</title>
        <authorList>
            <person name="Kalkreuter E."/>
            <person name="Kautsar S.A."/>
            <person name="Yang D."/>
            <person name="Bader C.D."/>
            <person name="Teijaro C.N."/>
            <person name="Fluegel L."/>
            <person name="Davis C.M."/>
            <person name="Simpson J.R."/>
            <person name="Lauterbach L."/>
            <person name="Steele A.D."/>
            <person name="Gui C."/>
            <person name="Meng S."/>
            <person name="Li G."/>
            <person name="Viehrig K."/>
            <person name="Ye F."/>
            <person name="Su P."/>
            <person name="Kiefer A.F."/>
            <person name="Nichols A."/>
            <person name="Cepeda A.J."/>
            <person name="Yan W."/>
            <person name="Fan B."/>
            <person name="Jiang Y."/>
            <person name="Adhikari A."/>
            <person name="Zheng C.-J."/>
            <person name="Schuster L."/>
            <person name="Cowan T.M."/>
            <person name="Smanski M.J."/>
            <person name="Chevrette M.G."/>
            <person name="De Carvalho L.P.S."/>
            <person name="Shen B."/>
        </authorList>
    </citation>
    <scope>NUCLEOTIDE SEQUENCE [LARGE SCALE GENOMIC DNA]</scope>
    <source>
        <strain evidence="6 7">NPDC049845</strain>
    </source>
</reference>
<dbReference type="EC" id="1.-.-.-" evidence="6"/>